<comment type="caution">
    <text evidence="1">The sequence shown here is derived from an EMBL/GenBank/DDBJ whole genome shotgun (WGS) entry which is preliminary data.</text>
</comment>
<organism evidence="1 2">
    <name type="scientific">Musa balbisiana</name>
    <name type="common">Banana</name>
    <dbReference type="NCBI Taxonomy" id="52838"/>
    <lineage>
        <taxon>Eukaryota</taxon>
        <taxon>Viridiplantae</taxon>
        <taxon>Streptophyta</taxon>
        <taxon>Embryophyta</taxon>
        <taxon>Tracheophyta</taxon>
        <taxon>Spermatophyta</taxon>
        <taxon>Magnoliopsida</taxon>
        <taxon>Liliopsida</taxon>
        <taxon>Zingiberales</taxon>
        <taxon>Musaceae</taxon>
        <taxon>Musa</taxon>
    </lineage>
</organism>
<proteinExistence type="predicted"/>
<dbReference type="AlphaFoldDB" id="A0A4S8K785"/>
<name>A0A4S8K785_MUSBA</name>
<reference evidence="1 2" key="1">
    <citation type="journal article" date="2019" name="Nat. Plants">
        <title>Genome sequencing of Musa balbisiana reveals subgenome evolution and function divergence in polyploid bananas.</title>
        <authorList>
            <person name="Yao X."/>
        </authorList>
    </citation>
    <scope>NUCLEOTIDE SEQUENCE [LARGE SCALE GENOMIC DNA]</scope>
    <source>
        <strain evidence="2">cv. DH-PKW</strain>
        <tissue evidence="1">Leaves</tissue>
    </source>
</reference>
<gene>
    <name evidence="1" type="ORF">C4D60_Mb08t28580</name>
</gene>
<sequence length="68" mass="7719">MADLQKHLKDLLKKGMEVVGSSCKKGWYRVRNLRCEVPICCGVLPGKRYNVETACSLKSFVCVRERGM</sequence>
<protein>
    <submittedName>
        <fullName evidence="1">Uncharacterized protein</fullName>
    </submittedName>
</protein>
<keyword evidence="2" id="KW-1185">Reference proteome</keyword>
<evidence type="ECO:0000313" key="1">
    <source>
        <dbReference type="EMBL" id="THU70777.1"/>
    </source>
</evidence>
<accession>A0A4S8K785</accession>
<dbReference type="Proteomes" id="UP000317650">
    <property type="component" value="Chromosome 8"/>
</dbReference>
<evidence type="ECO:0000313" key="2">
    <source>
        <dbReference type="Proteomes" id="UP000317650"/>
    </source>
</evidence>
<dbReference type="EMBL" id="PYDT01000002">
    <property type="protein sequence ID" value="THU70777.1"/>
    <property type="molecule type" value="Genomic_DNA"/>
</dbReference>